<evidence type="ECO:0000313" key="1">
    <source>
        <dbReference type="EMBL" id="OZY86055.1"/>
    </source>
</evidence>
<dbReference type="Proteomes" id="UP000216101">
    <property type="component" value="Unassembled WGS sequence"/>
</dbReference>
<evidence type="ECO:0000313" key="2">
    <source>
        <dbReference type="Proteomes" id="UP000216101"/>
    </source>
</evidence>
<reference evidence="2" key="1">
    <citation type="submission" date="2017-05" db="EMBL/GenBank/DDBJ databases">
        <authorList>
            <person name="Barney B.M."/>
        </authorList>
    </citation>
    <scope>NUCLEOTIDE SEQUENCE [LARGE SCALE GENOMIC DNA]</scope>
    <source>
        <strain evidence="2">PSBB022</strain>
    </source>
</reference>
<keyword evidence="2" id="KW-1185">Reference proteome</keyword>
<proteinExistence type="predicted"/>
<dbReference type="EMBL" id="NHNI01000001">
    <property type="protein sequence ID" value="OZY86055.1"/>
    <property type="molecule type" value="Genomic_DNA"/>
</dbReference>
<accession>A0A266Q894</accession>
<protein>
    <submittedName>
        <fullName evidence="1">Uncharacterized protein</fullName>
    </submittedName>
</protein>
<dbReference type="RefSeq" id="WP_094983816.1">
    <property type="nucleotide sequence ID" value="NZ_NHNI01000001.1"/>
</dbReference>
<sequence length="189" mass="20645">MTEENESKRGFRAVIVAREEIFNYVNSIDAAKFIIAPSDNEENVNANFLRAAKVLSIEAKMLADAKKAVFQSTTWVARNDFQTLLMVSPGDAVTPESLLEDGRIFAIEVDGAKLFPFYALDSSMGFLPHKILAEIINVLGNSKNGWSAAFWFASVSGYLGGQSPQNLLIKNPERVLAAAQSYAQGITHG</sequence>
<name>A0A266Q894_9GAMM</name>
<organism evidence="1 2">
    <name type="scientific">Cellvibrio mixtus</name>
    <dbReference type="NCBI Taxonomy" id="39650"/>
    <lineage>
        <taxon>Bacteria</taxon>
        <taxon>Pseudomonadati</taxon>
        <taxon>Pseudomonadota</taxon>
        <taxon>Gammaproteobacteria</taxon>
        <taxon>Cellvibrionales</taxon>
        <taxon>Cellvibrionaceae</taxon>
        <taxon>Cellvibrio</taxon>
    </lineage>
</organism>
<dbReference type="AlphaFoldDB" id="A0A266Q894"/>
<comment type="caution">
    <text evidence="1">The sequence shown here is derived from an EMBL/GenBank/DDBJ whole genome shotgun (WGS) entry which is preliminary data.</text>
</comment>
<gene>
    <name evidence="1" type="ORF">CBP51_03215</name>
</gene>